<dbReference type="Pfam" id="PF09837">
    <property type="entry name" value="DUF2064"/>
    <property type="match status" value="1"/>
</dbReference>
<keyword evidence="3" id="KW-1185">Reference proteome</keyword>
<dbReference type="Gene3D" id="3.90.550.10">
    <property type="entry name" value="Spore Coat Polysaccharide Biosynthesis Protein SpsA, Chain A"/>
    <property type="match status" value="1"/>
</dbReference>
<sequence>MPPELNQRVLGIMAKYWEAGQVKTRLAGSLPPQPMRPRQSEKSNQQPPESGEDASPMDLAAKVHERFVRHLLTEMSVAGDERQIVGAPVQHLAQFIAVVADGAYGQWQVSDQGAGTLGDRMKNWFAGQLFEPGECDSEKGVQENLTWDKSCVLIGADCPLLSQSDVEEAWLRLEHHEMVIGPAFDGGYYLIGLRPGKRLLHRTPGTRVTPSVLASLFDGIAWSTDSVFEQTHAAAKKAGFRVAVLEPRHDVDTADDLRRLVDELRDLGARGHRLLNDLGGIQLT</sequence>
<evidence type="ECO:0000313" key="3">
    <source>
        <dbReference type="Proteomes" id="UP001202961"/>
    </source>
</evidence>
<accession>A0ABT0U0V0</accession>
<dbReference type="EMBL" id="JAMQBK010000023">
    <property type="protein sequence ID" value="MCM2370507.1"/>
    <property type="molecule type" value="Genomic_DNA"/>
</dbReference>
<dbReference type="InterPro" id="IPR029044">
    <property type="entry name" value="Nucleotide-diphossugar_trans"/>
</dbReference>
<gene>
    <name evidence="2" type="ORF">NB063_07690</name>
</gene>
<organism evidence="2 3">
    <name type="scientific">Aporhodopirellula aestuarii</name>
    <dbReference type="NCBI Taxonomy" id="2950107"/>
    <lineage>
        <taxon>Bacteria</taxon>
        <taxon>Pseudomonadati</taxon>
        <taxon>Planctomycetota</taxon>
        <taxon>Planctomycetia</taxon>
        <taxon>Pirellulales</taxon>
        <taxon>Pirellulaceae</taxon>
        <taxon>Aporhodopirellula</taxon>
    </lineage>
</organism>
<evidence type="ECO:0000256" key="1">
    <source>
        <dbReference type="SAM" id="MobiDB-lite"/>
    </source>
</evidence>
<dbReference type="SUPFAM" id="SSF53448">
    <property type="entry name" value="Nucleotide-diphospho-sugar transferases"/>
    <property type="match status" value="1"/>
</dbReference>
<reference evidence="2 3" key="1">
    <citation type="journal article" date="2022" name="Syst. Appl. Microbiol.">
        <title>Rhodopirellula aestuarii sp. nov., a novel member of the genus Rhodopirellula isolated from brackish sediments collected in the Tagus River estuary, Portugal.</title>
        <authorList>
            <person name="Vitorino I.R."/>
            <person name="Klimek D."/>
            <person name="Calusinska M."/>
            <person name="Lobo-da-Cunha A."/>
            <person name="Vasconcelos V."/>
            <person name="Lage O.M."/>
        </authorList>
    </citation>
    <scope>NUCLEOTIDE SEQUENCE [LARGE SCALE GENOMIC DNA]</scope>
    <source>
        <strain evidence="2 3">ICT_H3.1</strain>
    </source>
</reference>
<name>A0ABT0U0V0_9BACT</name>
<comment type="caution">
    <text evidence="2">The sequence shown here is derived from an EMBL/GenBank/DDBJ whole genome shotgun (WGS) entry which is preliminary data.</text>
</comment>
<evidence type="ECO:0000313" key="2">
    <source>
        <dbReference type="EMBL" id="MCM2370507.1"/>
    </source>
</evidence>
<dbReference type="RefSeq" id="WP_250928175.1">
    <property type="nucleotide sequence ID" value="NZ_JAMQBK010000023.1"/>
</dbReference>
<proteinExistence type="predicted"/>
<dbReference type="PANTHER" id="PTHR36529">
    <property type="entry name" value="SLL1095 PROTEIN"/>
    <property type="match status" value="1"/>
</dbReference>
<dbReference type="PANTHER" id="PTHR36529:SF1">
    <property type="entry name" value="GLYCOSYLTRANSFERASE"/>
    <property type="match status" value="1"/>
</dbReference>
<dbReference type="Proteomes" id="UP001202961">
    <property type="component" value="Unassembled WGS sequence"/>
</dbReference>
<feature type="region of interest" description="Disordered" evidence="1">
    <location>
        <begin position="24"/>
        <end position="55"/>
    </location>
</feature>
<protein>
    <submittedName>
        <fullName evidence="2">Glycosyltransferase</fullName>
    </submittedName>
</protein>
<dbReference type="InterPro" id="IPR018641">
    <property type="entry name" value="Trfase_1_rSAM/seldom-assoc"/>
</dbReference>